<feature type="compositionally biased region" description="Basic and acidic residues" evidence="1">
    <location>
        <begin position="48"/>
        <end position="59"/>
    </location>
</feature>
<dbReference type="Proteomes" id="UP000028705">
    <property type="component" value="Unassembled WGS sequence"/>
</dbReference>
<dbReference type="STRING" id="445961.IW15_00950"/>
<sequence>MPLLVVFLCFLIVYYLFQKSKINRIEKQESLQDKKNDKYEQLLDLARKQDAAKSEEENANKNNNLEN</sequence>
<dbReference type="OrthoDB" id="1270948at2"/>
<reference evidence="2 3" key="1">
    <citation type="submission" date="2014-07" db="EMBL/GenBank/DDBJ databases">
        <title>Genome of Chryseobacterium soli DSM 19298.</title>
        <authorList>
            <person name="Stropko S.J."/>
            <person name="Pipes S.E."/>
            <person name="Newman J."/>
        </authorList>
    </citation>
    <scope>NUCLEOTIDE SEQUENCE [LARGE SCALE GENOMIC DNA]</scope>
    <source>
        <strain evidence="2 3">DSM 19298</strain>
    </source>
</reference>
<protein>
    <submittedName>
        <fullName evidence="2">Uncharacterized protein</fullName>
    </submittedName>
</protein>
<comment type="caution">
    <text evidence="2">The sequence shown here is derived from an EMBL/GenBank/DDBJ whole genome shotgun (WGS) entry which is preliminary data.</text>
</comment>
<name>A0A086ABI6_9FLAO</name>
<proteinExistence type="predicted"/>
<evidence type="ECO:0000313" key="3">
    <source>
        <dbReference type="Proteomes" id="UP000028705"/>
    </source>
</evidence>
<dbReference type="RefSeq" id="WP_034708540.1">
    <property type="nucleotide sequence ID" value="NZ_JAODPJ010000002.1"/>
</dbReference>
<dbReference type="EMBL" id="JPRH01000001">
    <property type="protein sequence ID" value="KFF14050.1"/>
    <property type="molecule type" value="Genomic_DNA"/>
</dbReference>
<accession>A0A086ABI6</accession>
<dbReference type="AlphaFoldDB" id="A0A086ABI6"/>
<organism evidence="2 3">
    <name type="scientific">Chryseobacterium soli</name>
    <dbReference type="NCBI Taxonomy" id="445961"/>
    <lineage>
        <taxon>Bacteria</taxon>
        <taxon>Pseudomonadati</taxon>
        <taxon>Bacteroidota</taxon>
        <taxon>Flavobacteriia</taxon>
        <taxon>Flavobacteriales</taxon>
        <taxon>Weeksellaceae</taxon>
        <taxon>Chryseobacterium group</taxon>
        <taxon>Chryseobacterium</taxon>
    </lineage>
</organism>
<evidence type="ECO:0000313" key="2">
    <source>
        <dbReference type="EMBL" id="KFF14050.1"/>
    </source>
</evidence>
<evidence type="ECO:0000256" key="1">
    <source>
        <dbReference type="SAM" id="MobiDB-lite"/>
    </source>
</evidence>
<keyword evidence="3" id="KW-1185">Reference proteome</keyword>
<feature type="region of interest" description="Disordered" evidence="1">
    <location>
        <begin position="48"/>
        <end position="67"/>
    </location>
</feature>
<gene>
    <name evidence="2" type="ORF">IW15_00950</name>
</gene>